<evidence type="ECO:0000313" key="3">
    <source>
        <dbReference type="Proteomes" id="UP001054252"/>
    </source>
</evidence>
<dbReference type="Proteomes" id="UP001054252">
    <property type="component" value="Unassembled WGS sequence"/>
</dbReference>
<sequence length="112" mass="12522">MEDDLSLIEISGADDSLLHNNADDAPSYFSCSPFHFSRPKPPLRNEIEKLKSNANRESASVDKENVNNANKSDTAKLSMEPQQMKRKKKGGGYNLRKSLAWNSPKVLNCLVE</sequence>
<dbReference type="EMBL" id="BPVZ01000007">
    <property type="protein sequence ID" value="GKU93661.1"/>
    <property type="molecule type" value="Genomic_DNA"/>
</dbReference>
<organism evidence="2 3">
    <name type="scientific">Rubroshorea leprosula</name>
    <dbReference type="NCBI Taxonomy" id="152421"/>
    <lineage>
        <taxon>Eukaryota</taxon>
        <taxon>Viridiplantae</taxon>
        <taxon>Streptophyta</taxon>
        <taxon>Embryophyta</taxon>
        <taxon>Tracheophyta</taxon>
        <taxon>Spermatophyta</taxon>
        <taxon>Magnoliopsida</taxon>
        <taxon>eudicotyledons</taxon>
        <taxon>Gunneridae</taxon>
        <taxon>Pentapetalae</taxon>
        <taxon>rosids</taxon>
        <taxon>malvids</taxon>
        <taxon>Malvales</taxon>
        <taxon>Dipterocarpaceae</taxon>
        <taxon>Rubroshorea</taxon>
    </lineage>
</organism>
<evidence type="ECO:0000256" key="1">
    <source>
        <dbReference type="SAM" id="MobiDB-lite"/>
    </source>
</evidence>
<dbReference type="PANTHER" id="PTHR33737">
    <property type="entry name" value="OS05G0121800 PROTEIN"/>
    <property type="match status" value="1"/>
</dbReference>
<dbReference type="InterPro" id="IPR045882">
    <property type="entry name" value="GPT1/2"/>
</dbReference>
<feature type="region of interest" description="Disordered" evidence="1">
    <location>
        <begin position="51"/>
        <end position="96"/>
    </location>
</feature>
<name>A0AAV5I615_9ROSI</name>
<dbReference type="AlphaFoldDB" id="A0AAV5I615"/>
<dbReference type="GO" id="GO:0008017">
    <property type="term" value="F:microtubule binding"/>
    <property type="evidence" value="ECO:0007669"/>
    <property type="project" value="InterPro"/>
</dbReference>
<accession>A0AAV5I615</accession>
<keyword evidence="3" id="KW-1185">Reference proteome</keyword>
<proteinExistence type="predicted"/>
<protein>
    <submittedName>
        <fullName evidence="2">Uncharacterized protein</fullName>
    </submittedName>
</protein>
<evidence type="ECO:0000313" key="2">
    <source>
        <dbReference type="EMBL" id="GKU93661.1"/>
    </source>
</evidence>
<dbReference type="PANTHER" id="PTHR33737:SF19">
    <property type="entry name" value="BNAA10G12980D PROTEIN"/>
    <property type="match status" value="1"/>
</dbReference>
<reference evidence="2 3" key="1">
    <citation type="journal article" date="2021" name="Commun. Biol.">
        <title>The genome of Shorea leprosula (Dipterocarpaceae) highlights the ecological relevance of drought in aseasonal tropical rainforests.</title>
        <authorList>
            <person name="Ng K.K.S."/>
            <person name="Kobayashi M.J."/>
            <person name="Fawcett J.A."/>
            <person name="Hatakeyama M."/>
            <person name="Paape T."/>
            <person name="Ng C.H."/>
            <person name="Ang C.C."/>
            <person name="Tnah L.H."/>
            <person name="Lee C.T."/>
            <person name="Nishiyama T."/>
            <person name="Sese J."/>
            <person name="O'Brien M.J."/>
            <person name="Copetti D."/>
            <person name="Mohd Noor M.I."/>
            <person name="Ong R.C."/>
            <person name="Putra M."/>
            <person name="Sireger I.Z."/>
            <person name="Indrioko S."/>
            <person name="Kosugi Y."/>
            <person name="Izuno A."/>
            <person name="Isagi Y."/>
            <person name="Lee S.L."/>
            <person name="Shimizu K.K."/>
        </authorList>
    </citation>
    <scope>NUCLEOTIDE SEQUENCE [LARGE SCALE GENOMIC DNA]</scope>
    <source>
        <strain evidence="2">214</strain>
    </source>
</reference>
<gene>
    <name evidence="2" type="ORF">SLEP1_g7237</name>
</gene>
<comment type="caution">
    <text evidence="2">The sequence shown here is derived from an EMBL/GenBank/DDBJ whole genome shotgun (WGS) entry which is preliminary data.</text>
</comment>